<dbReference type="PANTHER" id="PTHR10075">
    <property type="entry name" value="BASIGIN RELATED"/>
    <property type="match status" value="1"/>
</dbReference>
<feature type="domain" description="Ig-like" evidence="2">
    <location>
        <begin position="107"/>
        <end position="190"/>
    </location>
</feature>
<dbReference type="InterPro" id="IPR003599">
    <property type="entry name" value="Ig_sub"/>
</dbReference>
<dbReference type="InterPro" id="IPR013783">
    <property type="entry name" value="Ig-like_fold"/>
</dbReference>
<dbReference type="Gene3D" id="2.60.40.10">
    <property type="entry name" value="Immunoglobulins"/>
    <property type="match status" value="2"/>
</dbReference>
<feature type="domain" description="Ig-like" evidence="2">
    <location>
        <begin position="32"/>
        <end position="99"/>
    </location>
</feature>
<dbReference type="PANTHER" id="PTHR10075:SF14">
    <property type="entry name" value="CELL ADHESION MOLECULE DSCAM2-RELATED"/>
    <property type="match status" value="1"/>
</dbReference>
<dbReference type="AlphaFoldDB" id="A0AAY4D123"/>
<dbReference type="GeneTree" id="ENSGT00940000159942"/>
<dbReference type="SUPFAM" id="SSF48726">
    <property type="entry name" value="Immunoglobulin"/>
    <property type="match status" value="2"/>
</dbReference>
<dbReference type="SMART" id="SM00409">
    <property type="entry name" value="IG"/>
    <property type="match status" value="2"/>
</dbReference>
<dbReference type="Pfam" id="PF13927">
    <property type="entry name" value="Ig_3"/>
    <property type="match status" value="2"/>
</dbReference>
<dbReference type="InterPro" id="IPR036179">
    <property type="entry name" value="Ig-like_dom_sf"/>
</dbReference>
<name>A0AAY4D123_9TELE</name>
<reference evidence="3" key="2">
    <citation type="submission" date="2025-08" db="UniProtKB">
        <authorList>
            <consortium name="Ensembl"/>
        </authorList>
    </citation>
    <scope>IDENTIFICATION</scope>
</reference>
<dbReference type="Proteomes" id="UP000694580">
    <property type="component" value="Chromosome 18"/>
</dbReference>
<keyword evidence="4" id="KW-1185">Reference proteome</keyword>
<proteinExistence type="predicted"/>
<reference evidence="3" key="3">
    <citation type="submission" date="2025-09" db="UniProtKB">
        <authorList>
            <consortium name="Ensembl"/>
        </authorList>
    </citation>
    <scope>IDENTIFICATION</scope>
</reference>
<dbReference type="SMART" id="SM00408">
    <property type="entry name" value="IGc2"/>
    <property type="match status" value="2"/>
</dbReference>
<dbReference type="InterPro" id="IPR003598">
    <property type="entry name" value="Ig_sub2"/>
</dbReference>
<accession>A0AAY4D123</accession>
<dbReference type="InterPro" id="IPR007110">
    <property type="entry name" value="Ig-like_dom"/>
</dbReference>
<evidence type="ECO:0000313" key="3">
    <source>
        <dbReference type="Ensembl" id="ENSDCDP00010038156.1"/>
    </source>
</evidence>
<dbReference type="PROSITE" id="PS50835">
    <property type="entry name" value="IG_LIKE"/>
    <property type="match status" value="2"/>
</dbReference>
<evidence type="ECO:0000313" key="4">
    <source>
        <dbReference type="Proteomes" id="UP000694580"/>
    </source>
</evidence>
<sequence>EAQSMKTLLRQRTTSKKLVLNFSTFIIQSVLEGSAVSLECDILSSGHHAVQWVFSDSTLQEESVSERLNFKNVTLSDSGLYHCLVQSGEDIDLLPFRLTVVEREISPGSLNGKQVSVEAGGELILYCSVSSPQPSLTSWTFLSELGSSPMASLLLNGTLRIQAVNYSSKGDYKCIASNVAGADTTTYHVHVVASPPTIDEETTENVSSRNSFNKEVHRILLDPTWPLNTILIR</sequence>
<evidence type="ECO:0000259" key="2">
    <source>
        <dbReference type="PROSITE" id="PS50835"/>
    </source>
</evidence>
<evidence type="ECO:0000256" key="1">
    <source>
        <dbReference type="ARBA" id="ARBA00023319"/>
    </source>
</evidence>
<dbReference type="Ensembl" id="ENSDCDT00010047759.1">
    <property type="protein sequence ID" value="ENSDCDP00010038156.1"/>
    <property type="gene ID" value="ENSDCDG00010024701.1"/>
</dbReference>
<reference evidence="3 4" key="1">
    <citation type="submission" date="2020-06" db="EMBL/GenBank/DDBJ databases">
        <authorList>
            <consortium name="Wellcome Sanger Institute Data Sharing"/>
        </authorList>
    </citation>
    <scope>NUCLEOTIDE SEQUENCE [LARGE SCALE GENOMIC DNA]</scope>
</reference>
<protein>
    <recommendedName>
        <fullName evidence="2">Ig-like domain-containing protein</fullName>
    </recommendedName>
</protein>
<keyword evidence="1" id="KW-0393">Immunoglobulin domain</keyword>
<organism evidence="3 4">
    <name type="scientific">Denticeps clupeoides</name>
    <name type="common">denticle herring</name>
    <dbReference type="NCBI Taxonomy" id="299321"/>
    <lineage>
        <taxon>Eukaryota</taxon>
        <taxon>Metazoa</taxon>
        <taxon>Chordata</taxon>
        <taxon>Craniata</taxon>
        <taxon>Vertebrata</taxon>
        <taxon>Euteleostomi</taxon>
        <taxon>Actinopterygii</taxon>
        <taxon>Neopterygii</taxon>
        <taxon>Teleostei</taxon>
        <taxon>Clupei</taxon>
        <taxon>Clupeiformes</taxon>
        <taxon>Denticipitoidei</taxon>
        <taxon>Denticipitidae</taxon>
        <taxon>Denticeps</taxon>
    </lineage>
</organism>